<dbReference type="PANTHER" id="PTHR36837:SF5">
    <property type="entry name" value="POLY-3-HYDROXYBUTYRATE SYNTHASE"/>
    <property type="match status" value="1"/>
</dbReference>
<organism evidence="4 5">
    <name type="scientific">Pseudomonas mangrovi</name>
    <dbReference type="NCBI Taxonomy" id="2161748"/>
    <lineage>
        <taxon>Bacteria</taxon>
        <taxon>Pseudomonadati</taxon>
        <taxon>Pseudomonadota</taxon>
        <taxon>Gammaproteobacteria</taxon>
        <taxon>Pseudomonadales</taxon>
        <taxon>Pseudomonadaceae</taxon>
        <taxon>Pseudomonas</taxon>
    </lineage>
</organism>
<evidence type="ECO:0000259" key="3">
    <source>
        <dbReference type="Pfam" id="PF07167"/>
    </source>
</evidence>
<dbReference type="GO" id="GO:0042619">
    <property type="term" value="P:poly-hydroxybutyrate biosynthetic process"/>
    <property type="evidence" value="ECO:0007669"/>
    <property type="project" value="InterPro"/>
</dbReference>
<dbReference type="SUPFAM" id="SSF53474">
    <property type="entry name" value="alpha/beta-Hydrolases"/>
    <property type="match status" value="1"/>
</dbReference>
<comment type="caution">
    <text evidence="4">The sequence shown here is derived from an EMBL/GenBank/DDBJ whole genome shotgun (WGS) entry which is preliminary data.</text>
</comment>
<evidence type="ECO:0000256" key="1">
    <source>
        <dbReference type="ARBA" id="ARBA00022679"/>
    </source>
</evidence>
<dbReference type="Pfam" id="PF07167">
    <property type="entry name" value="PhaC_N"/>
    <property type="match status" value="1"/>
</dbReference>
<proteinExistence type="predicted"/>
<dbReference type="Proteomes" id="UP000244064">
    <property type="component" value="Unassembled WGS sequence"/>
</dbReference>
<dbReference type="InterPro" id="IPR051321">
    <property type="entry name" value="PHA/PHB_synthase"/>
</dbReference>
<reference evidence="4 5" key="1">
    <citation type="submission" date="2018-04" db="EMBL/GenBank/DDBJ databases">
        <title>Pseudomonas sp. nov., isolated from mangrove soil.</title>
        <authorList>
            <person name="Chen C."/>
        </authorList>
    </citation>
    <scope>NUCLEOTIDE SEQUENCE [LARGE SCALE GENOMIC DNA]</scope>
    <source>
        <strain evidence="4 5">TC-11</strain>
    </source>
</reference>
<feature type="domain" description="Poly-beta-hydroxybutyrate polymerase N-terminal" evidence="3">
    <location>
        <begin position="77"/>
        <end position="244"/>
    </location>
</feature>
<dbReference type="Gene3D" id="3.40.50.1820">
    <property type="entry name" value="alpha/beta hydrolase"/>
    <property type="match status" value="1"/>
</dbReference>
<sequence length="562" mass="62536">MNAAKTKECFSKMREPFASPIAEQPAHEAEPAASPCLPLRVAASLLRDPLGAAAHALNLARTLGSVALGEQPVPMPNDRRFSDPQWQTHPLRRRALQAWLAGGRHLHEWINSSQITEHDRERLRFLADQLGDALAPSNSPLHPQALQRLRDSRGASLLQGLANLRNDLLHNRGLPTHVDRSAFEVGRNLAASPGEVVFRSEMLELIQYCPSGVQHYQRPLLIVPPQINRFYIFDLDPQRSLVRHALDAGFAVFMVSWRNPDSRHRHWGFSEYVEGLVEALDACLSISGSDSLNLAGACLGGLTNALLLNELARRERLQQIASSTYLVTPLDCRSDQPALLFVDPRKRERARLQSLRQGVLHGHELARLFAWLRSRDLIWHYWTHNYLLGESPQAFDVLYWNADNTRLPAVLHGQLLELIQHEHQAASLPPEVCGAQVDFARLDVDSFAVAGISDHITPWLGVYRSMQVLGGRCQFVLANGGHIQAILSPPGTPRAGYLEGPLDGQPADRWQSAALRGEGSWWPRWTAWLQERSGELIAAAPSAGNCEYPIIEPAPGSYVHQA</sequence>
<dbReference type="AlphaFoldDB" id="A0A2T5P5G5"/>
<evidence type="ECO:0000313" key="4">
    <source>
        <dbReference type="EMBL" id="PTU72917.1"/>
    </source>
</evidence>
<dbReference type="EMBL" id="QASN01000021">
    <property type="protein sequence ID" value="PTU72917.1"/>
    <property type="molecule type" value="Genomic_DNA"/>
</dbReference>
<dbReference type="PANTHER" id="PTHR36837">
    <property type="entry name" value="POLY(3-HYDROXYALKANOATE) POLYMERASE SUBUNIT PHAC"/>
    <property type="match status" value="1"/>
</dbReference>
<dbReference type="GO" id="GO:0016746">
    <property type="term" value="F:acyltransferase activity"/>
    <property type="evidence" value="ECO:0007669"/>
    <property type="project" value="UniProtKB-KW"/>
</dbReference>
<accession>A0A2T5P5G5</accession>
<gene>
    <name evidence="4" type="ORF">DBO85_16825</name>
</gene>
<dbReference type="InterPro" id="IPR029058">
    <property type="entry name" value="AB_hydrolase_fold"/>
</dbReference>
<evidence type="ECO:0000313" key="5">
    <source>
        <dbReference type="Proteomes" id="UP000244064"/>
    </source>
</evidence>
<protein>
    <submittedName>
        <fullName evidence="4">Class II poly(R)-hydroxyalkanoic acid synthase</fullName>
    </submittedName>
</protein>
<evidence type="ECO:0000256" key="2">
    <source>
        <dbReference type="ARBA" id="ARBA00023315"/>
    </source>
</evidence>
<keyword evidence="1" id="KW-0808">Transferase</keyword>
<keyword evidence="2" id="KW-0012">Acyltransferase</keyword>
<keyword evidence="5" id="KW-1185">Reference proteome</keyword>
<dbReference type="InterPro" id="IPR010941">
    <property type="entry name" value="PhaC_N"/>
</dbReference>
<name>A0A2T5P5G5_9PSED</name>